<dbReference type="Proteomes" id="UP000829542">
    <property type="component" value="Chromosome"/>
</dbReference>
<keyword evidence="3" id="KW-1185">Reference proteome</keyword>
<dbReference type="EMBL" id="CP093379">
    <property type="protein sequence ID" value="UNM96962.1"/>
    <property type="molecule type" value="Genomic_DNA"/>
</dbReference>
<protein>
    <submittedName>
        <fullName evidence="2">Saccharopine dehydrogenase NADP-binding domain-containing protein</fullName>
    </submittedName>
</protein>
<dbReference type="Pfam" id="PF03435">
    <property type="entry name" value="Sacchrp_dh_NADP"/>
    <property type="match status" value="1"/>
</dbReference>
<proteinExistence type="predicted"/>
<evidence type="ECO:0000259" key="1">
    <source>
        <dbReference type="Pfam" id="PF03435"/>
    </source>
</evidence>
<dbReference type="PANTHER" id="PTHR43796">
    <property type="entry name" value="CARBOXYNORSPERMIDINE SYNTHASE"/>
    <property type="match status" value="1"/>
</dbReference>
<dbReference type="RefSeq" id="WP_242151554.1">
    <property type="nucleotide sequence ID" value="NZ_CP093379.1"/>
</dbReference>
<accession>A0ABY3X673</accession>
<evidence type="ECO:0000313" key="3">
    <source>
        <dbReference type="Proteomes" id="UP000829542"/>
    </source>
</evidence>
<dbReference type="SUPFAM" id="SSF51735">
    <property type="entry name" value="NAD(P)-binding Rossmann-fold domains"/>
    <property type="match status" value="1"/>
</dbReference>
<dbReference type="PANTHER" id="PTHR43796:SF2">
    <property type="entry name" value="CARBOXYNORSPERMIDINE SYNTHASE"/>
    <property type="match status" value="1"/>
</dbReference>
<dbReference type="InterPro" id="IPR005097">
    <property type="entry name" value="Sacchrp_dh_NADP-bd"/>
</dbReference>
<evidence type="ECO:0000313" key="2">
    <source>
        <dbReference type="EMBL" id="UNM96962.1"/>
    </source>
</evidence>
<dbReference type="Gene3D" id="3.40.50.720">
    <property type="entry name" value="NAD(P)-binding Rossmann-like Domain"/>
    <property type="match status" value="1"/>
</dbReference>
<gene>
    <name evidence="2" type="ORF">MMG00_03670</name>
</gene>
<sequence>MANLKASSPFTIMVLGGYGNFGELISSALSPKTDPLNQNIKLIIAGRNGQKAKILAETLDCNYCEVDVAKDDLAAIFLQHGVNLVISTVGPFQGQSYHIAQSALQANTHYIDLADSREFVAGISSLDNEAKAQQCFICAGASTVPGLSSAVINHHLSRFSALESIEICLSASEKVPGISTLSAVLSYAGETFTMLKNKQQTPVYGLQDLEHRKFYHLPKKRWVSNCNVPDLEIFPHNYPSLKNLSFKAGVGISLVQFSASFVAFLRRFKLFPHPVKYAGAFYKLAQKFERFGDGLSVMQVRLIGKDHLEKPLKINWEIIGYDNEGPNIPCFASIILARKLANNQLQDRGAFSSTNLITLEEYLAELKRLNIKTFTDIIS</sequence>
<dbReference type="InterPro" id="IPR036291">
    <property type="entry name" value="NAD(P)-bd_dom_sf"/>
</dbReference>
<organism evidence="2 3">
    <name type="scientific">Ignatzschineria rhizosphaerae</name>
    <dbReference type="NCBI Taxonomy" id="2923279"/>
    <lineage>
        <taxon>Bacteria</taxon>
        <taxon>Pseudomonadati</taxon>
        <taxon>Pseudomonadota</taxon>
        <taxon>Gammaproteobacteria</taxon>
        <taxon>Cardiobacteriales</taxon>
        <taxon>Ignatzschineriaceae</taxon>
        <taxon>Ignatzschineria</taxon>
    </lineage>
</organism>
<name>A0ABY3X673_9GAMM</name>
<feature type="domain" description="Saccharopine dehydrogenase NADP binding" evidence="1">
    <location>
        <begin position="12"/>
        <end position="114"/>
    </location>
</feature>
<reference evidence="2 3" key="1">
    <citation type="submission" date="2022-03" db="EMBL/GenBank/DDBJ databases">
        <title>Ignatzschineria rhizosphaerae HR5S32.</title>
        <authorList>
            <person name="Sun J.Q."/>
            <person name="Feng J.Y."/>
        </authorList>
    </citation>
    <scope>NUCLEOTIDE SEQUENCE [LARGE SCALE GENOMIC DNA]</scope>
    <source>
        <strain evidence="2 3">HR5S32</strain>
    </source>
</reference>